<keyword evidence="7" id="KW-0407">Ion channel</keyword>
<feature type="transmembrane region" description="Helical" evidence="10">
    <location>
        <begin position="918"/>
        <end position="937"/>
    </location>
</feature>
<feature type="compositionally biased region" description="Polar residues" evidence="9">
    <location>
        <begin position="77"/>
        <end position="87"/>
    </location>
</feature>
<gene>
    <name evidence="14" type="ORF">DGYR_LOCUS5286</name>
</gene>
<feature type="compositionally biased region" description="Basic and acidic residues" evidence="9">
    <location>
        <begin position="91"/>
        <end position="124"/>
    </location>
</feature>
<feature type="domain" description="TRPM SLOG" evidence="12">
    <location>
        <begin position="207"/>
        <end position="484"/>
    </location>
</feature>
<dbReference type="GO" id="GO:0005886">
    <property type="term" value="C:plasma membrane"/>
    <property type="evidence" value="ECO:0007669"/>
    <property type="project" value="TreeGrafter"/>
</dbReference>
<keyword evidence="5" id="KW-0406">Ion transport</keyword>
<keyword evidence="2" id="KW-0813">Transport</keyword>
<reference evidence="14 15" key="1">
    <citation type="submission" date="2020-08" db="EMBL/GenBank/DDBJ databases">
        <authorList>
            <person name="Hejnol A."/>
        </authorList>
    </citation>
    <scope>NUCLEOTIDE SEQUENCE [LARGE SCALE GENOMIC DNA]</scope>
</reference>
<sequence length="1362" mass="156437">MDYIKTPRLASQSRRKLMESDELAQNMSHLNNGFEMRESALEPIQHRSKKKKKKSKKRPSFSDTYTMDDVYNRRPSVASNGDSTVTPSDDVYSKNLERSRMDKQRLEEEDDTSSRKEEEKHSQFERDVSRFVRQYIKHKECDVYIKHKKFENVCQCNRPKAWHDKKGLREEEAGEKWNTDIHSREIKATCYGTVQFRGFGQEATAPAPYVRVANNCDMDIMWKLLHEHWGLKAPKLLISVTGGAKRFFMKPRLKNNFKRGLVNAATSTGAWIITGGTGAGVMKFVGEAVREYTMSSANLENSIVALGIATWGIVDNKEALESRSLNKGADDGCFPAEYNIEGLDYDKKGVSPIDHNHTHFILVDDGKVKSFGAEISLRCDLERHISLKIETGIARQQSVNVPVVLLVLEGGVNTLETAAVAIANKTPVVVIQGSGRAADFIAYAYRITKVPGKEDESNFPSTFNEELRKRASEMFDWGREICQQDIDDKIEQCIVNIKAIIDQRTLVTVFQLDDAESTKEIDQAILYALLKANKSHPQSQLNLALAWNRCDVARAEIFTMENSKRWQNLGLNDAMFTALMQDRSDFVQLFLDNGVDLRKFLTIFRLRELYDNILHSKPGAASADLLRNLLQTAQQKWGIGCCSPKELRDDLPELLQHVGEVFAILLKESKNLYNTDRYIVPKESKMNASQTFVVTDKSGVVENAERELFLWAVALNRRTLALLFWRIGRDHIGAALTAASILKSLSEEANKEEELDLSTDLMNHAAEWEARAVGTLNECYNRNKRYAHLVLVRELTDWGNSTVLSLADSAELMDLMGHSCCQTKLNRIWKGKMALYTSEWKIWLTLVFQFLIPFLIKFTNENSTSNKVSPETEEDDEQPSNKNFTTKLYSVNLLGSGHQNISLLNAIKYFNTAPVTKFWFHTLSYIIFLGFFSFFILTDLQPWTSAKRPSSYEFLIWGWAATLFLEEFRQSQLMRGMGNRDASSALHRLRSYITNVWNQFDQVAYILLIISVILRSAVPSDKFMWARIFYCLTLATFFLRFMHVFFVNKNIGPKVIMIRRMLTDLLFFVAILIVFILAYGVASHALRFPNAPVSWRLLKDVVYLPYWQMYGELFLENVEGNVDNCNSTAGSSDSCPRKSWLAIVLFAIYMIITNVLLLNLLIAMFSYTFEKVQENSEKVWRYYRYNLIYEYFDRPTLAPPLIILSHIWRVIKYCNRKVRQRKKTDHDFRRILSIEDNNKMSAFERACMENYLLLSNKLNREQIHAKVTTAGEKIEKVIEELEQIKESVQTKSTFDTPEVNISESVSRAPAPNSLEVSGSSRYNPKEDIRILNSKISDLKQNMDDQEKKFDKIMNMLGKLSRQ</sequence>
<evidence type="ECO:0000259" key="11">
    <source>
        <dbReference type="Pfam" id="PF00520"/>
    </source>
</evidence>
<comment type="subcellular location">
    <subcellularLocation>
        <location evidence="1">Membrane</location>
        <topology evidence="1">Multi-pass membrane protein</topology>
    </subcellularLocation>
</comment>
<evidence type="ECO:0000259" key="12">
    <source>
        <dbReference type="Pfam" id="PF18139"/>
    </source>
</evidence>
<feature type="domain" description="TRPM-like" evidence="13">
    <location>
        <begin position="556"/>
        <end position="818"/>
    </location>
</feature>
<feature type="domain" description="Ion transport" evidence="11">
    <location>
        <begin position="919"/>
        <end position="1176"/>
    </location>
</feature>
<evidence type="ECO:0000256" key="3">
    <source>
        <dbReference type="ARBA" id="ARBA00022692"/>
    </source>
</evidence>
<dbReference type="PANTHER" id="PTHR13800:SF12">
    <property type="entry name" value="TRANSIENT RECEPTOR POTENTIAL CATION CHANNEL SUBFAMILY M MEMBER-LIKE 2"/>
    <property type="match status" value="1"/>
</dbReference>
<evidence type="ECO:0000256" key="6">
    <source>
        <dbReference type="ARBA" id="ARBA00023136"/>
    </source>
</evidence>
<evidence type="ECO:0000256" key="8">
    <source>
        <dbReference type="SAM" id="Coils"/>
    </source>
</evidence>
<evidence type="ECO:0000256" key="1">
    <source>
        <dbReference type="ARBA" id="ARBA00004141"/>
    </source>
</evidence>
<dbReference type="Pfam" id="PF18139">
    <property type="entry name" value="LSDAT_euk"/>
    <property type="match status" value="1"/>
</dbReference>
<dbReference type="Pfam" id="PF25508">
    <property type="entry name" value="TRPM2"/>
    <property type="match status" value="1"/>
</dbReference>
<dbReference type="Pfam" id="PF00520">
    <property type="entry name" value="Ion_trans"/>
    <property type="match status" value="1"/>
</dbReference>
<dbReference type="InterPro" id="IPR005821">
    <property type="entry name" value="Ion_trans_dom"/>
</dbReference>
<evidence type="ECO:0000256" key="10">
    <source>
        <dbReference type="SAM" id="Phobius"/>
    </source>
</evidence>
<dbReference type="OrthoDB" id="310870at2759"/>
<feature type="coiled-coil region" evidence="8">
    <location>
        <begin position="1328"/>
        <end position="1355"/>
    </location>
</feature>
<dbReference type="Gene3D" id="1.10.287.70">
    <property type="match status" value="1"/>
</dbReference>
<dbReference type="EMBL" id="CAJFCJ010000006">
    <property type="protein sequence ID" value="CAD5116685.1"/>
    <property type="molecule type" value="Genomic_DNA"/>
</dbReference>
<evidence type="ECO:0000256" key="9">
    <source>
        <dbReference type="SAM" id="MobiDB-lite"/>
    </source>
</evidence>
<evidence type="ECO:0000256" key="4">
    <source>
        <dbReference type="ARBA" id="ARBA00022989"/>
    </source>
</evidence>
<evidence type="ECO:0000256" key="7">
    <source>
        <dbReference type="ARBA" id="ARBA00023303"/>
    </source>
</evidence>
<feature type="region of interest" description="Disordered" evidence="9">
    <location>
        <begin position="23"/>
        <end position="124"/>
    </location>
</feature>
<feature type="transmembrane region" description="Helical" evidence="10">
    <location>
        <begin position="1140"/>
        <end position="1162"/>
    </location>
</feature>
<evidence type="ECO:0000313" key="14">
    <source>
        <dbReference type="EMBL" id="CAD5116685.1"/>
    </source>
</evidence>
<feature type="compositionally biased region" description="Basic residues" evidence="9">
    <location>
        <begin position="46"/>
        <end position="59"/>
    </location>
</feature>
<protein>
    <submittedName>
        <fullName evidence="14">DgyrCDS5549</fullName>
    </submittedName>
</protein>
<dbReference type="PANTHER" id="PTHR13800">
    <property type="entry name" value="TRANSIENT RECEPTOR POTENTIAL CATION CHANNEL, SUBFAMILY M, MEMBER 6"/>
    <property type="match status" value="1"/>
</dbReference>
<dbReference type="Proteomes" id="UP000549394">
    <property type="component" value="Unassembled WGS sequence"/>
</dbReference>
<comment type="caution">
    <text evidence="14">The sequence shown here is derived from an EMBL/GenBank/DDBJ whole genome shotgun (WGS) entry which is preliminary data.</text>
</comment>
<evidence type="ECO:0000256" key="5">
    <source>
        <dbReference type="ARBA" id="ARBA00023065"/>
    </source>
</evidence>
<feature type="transmembrane region" description="Helical" evidence="10">
    <location>
        <begin position="1000"/>
        <end position="1018"/>
    </location>
</feature>
<keyword evidence="4 10" id="KW-1133">Transmembrane helix</keyword>
<evidence type="ECO:0000313" key="15">
    <source>
        <dbReference type="Proteomes" id="UP000549394"/>
    </source>
</evidence>
<accession>A0A7I8VKV8</accession>
<dbReference type="InterPro" id="IPR050927">
    <property type="entry name" value="TRPM"/>
</dbReference>
<evidence type="ECO:0000259" key="13">
    <source>
        <dbReference type="Pfam" id="PF25508"/>
    </source>
</evidence>
<feature type="transmembrane region" description="Helical" evidence="10">
    <location>
        <begin position="1065"/>
        <end position="1086"/>
    </location>
</feature>
<keyword evidence="6 10" id="KW-0472">Membrane</keyword>
<organism evidence="14 15">
    <name type="scientific">Dimorphilus gyrociliatus</name>
    <dbReference type="NCBI Taxonomy" id="2664684"/>
    <lineage>
        <taxon>Eukaryota</taxon>
        <taxon>Metazoa</taxon>
        <taxon>Spiralia</taxon>
        <taxon>Lophotrochozoa</taxon>
        <taxon>Annelida</taxon>
        <taxon>Polychaeta</taxon>
        <taxon>Polychaeta incertae sedis</taxon>
        <taxon>Dinophilidae</taxon>
        <taxon>Dimorphilus</taxon>
    </lineage>
</organism>
<keyword evidence="8" id="KW-0175">Coiled coil</keyword>
<feature type="transmembrane region" description="Helical" evidence="10">
    <location>
        <begin position="1024"/>
        <end position="1045"/>
    </location>
</feature>
<dbReference type="InterPro" id="IPR057366">
    <property type="entry name" value="TRPM-like"/>
</dbReference>
<evidence type="ECO:0000256" key="2">
    <source>
        <dbReference type="ARBA" id="ARBA00022448"/>
    </source>
</evidence>
<proteinExistence type="predicted"/>
<keyword evidence="3 10" id="KW-0812">Transmembrane</keyword>
<dbReference type="InterPro" id="IPR041491">
    <property type="entry name" value="TRPM_SLOG"/>
</dbReference>
<keyword evidence="15" id="KW-1185">Reference proteome</keyword>
<name>A0A7I8VKV8_9ANNE</name>
<dbReference type="GO" id="GO:0099604">
    <property type="term" value="F:ligand-gated calcium channel activity"/>
    <property type="evidence" value="ECO:0007669"/>
    <property type="project" value="TreeGrafter"/>
</dbReference>